<dbReference type="InterPro" id="IPR017850">
    <property type="entry name" value="Alkaline_phosphatase_core_sf"/>
</dbReference>
<dbReference type="PANTHER" id="PTHR42693">
    <property type="entry name" value="ARYLSULFATASE FAMILY MEMBER"/>
    <property type="match status" value="1"/>
</dbReference>
<dbReference type="Gene3D" id="3.30.1120.10">
    <property type="match status" value="1"/>
</dbReference>
<dbReference type="GO" id="GO:0004065">
    <property type="term" value="F:arylsulfatase activity"/>
    <property type="evidence" value="ECO:0007669"/>
    <property type="project" value="TreeGrafter"/>
</dbReference>
<dbReference type="EMBL" id="UINC01035823">
    <property type="protein sequence ID" value="SVB28844.1"/>
    <property type="molecule type" value="Genomic_DNA"/>
</dbReference>
<sequence>MLFNRNPVYLLYNGLVATNYLQKKKMNDRLLILFVGILSLSVINGQDDKKPPTINTSPNIILIVADDLGYADIGATKLVDDVNTPNIDRIVNSGIRFAQAYDNSPICNQSRIGIITGCYPQRLGSYWYGAKGLHDPMYKTIPEILKQQNYVSGYVGKTHYGDFDSDTTHRSFPLNHGFDYYFGHTSARKHYMNHKKTIEDAFLKAKIKHNKKGQTLRQGSLWENREQVDTIAYFTELVGEKSRNYIERNKDQRFFLQIAFNAAHNFTHQLPQEYLNKHNLKGYHDWNPAIEEYYDWYVRGRYPNNTEGRAHYLGQVHYMDEEIGKLLDLLEEQNLRDNTLIFFISDNGGSTPIYANNFPLRGSKYLLYEGGIRVQMLVSYPAKYEKGRIYENMVSAMDILPTICNEARIKIPDYIDGIDLTPLLQGKNENLQHDVLFWDTGHEHAVRKGPWKLRKSFDDSEAKYEMVELELGEFLYNLNKDISERINLIHENSTILRDLEKEYTVWKSQL</sequence>
<dbReference type="InterPro" id="IPR050738">
    <property type="entry name" value="Sulfatase"/>
</dbReference>
<organism evidence="3">
    <name type="scientific">marine metagenome</name>
    <dbReference type="NCBI Taxonomy" id="408172"/>
    <lineage>
        <taxon>unclassified sequences</taxon>
        <taxon>metagenomes</taxon>
        <taxon>ecological metagenomes</taxon>
    </lineage>
</organism>
<dbReference type="PANTHER" id="PTHR42693:SF33">
    <property type="entry name" value="ARYLSULFATASE"/>
    <property type="match status" value="1"/>
</dbReference>
<evidence type="ECO:0000313" key="3">
    <source>
        <dbReference type="EMBL" id="SVB28844.1"/>
    </source>
</evidence>
<reference evidence="3" key="1">
    <citation type="submission" date="2018-05" db="EMBL/GenBank/DDBJ databases">
        <authorList>
            <person name="Lanie J.A."/>
            <person name="Ng W.-L."/>
            <person name="Kazmierczak K.M."/>
            <person name="Andrzejewski T.M."/>
            <person name="Davidsen T.M."/>
            <person name="Wayne K.J."/>
            <person name="Tettelin H."/>
            <person name="Glass J.I."/>
            <person name="Rusch D."/>
            <person name="Podicherti R."/>
            <person name="Tsui H.-C.T."/>
            <person name="Winkler M.E."/>
        </authorList>
    </citation>
    <scope>NUCLEOTIDE SEQUENCE</scope>
</reference>
<evidence type="ECO:0000256" key="1">
    <source>
        <dbReference type="ARBA" id="ARBA00008779"/>
    </source>
</evidence>
<gene>
    <name evidence="3" type="ORF">METZ01_LOCUS181698</name>
</gene>
<name>A0A382CSP2_9ZZZZ</name>
<accession>A0A382CSP2</accession>
<evidence type="ECO:0000259" key="2">
    <source>
        <dbReference type="Pfam" id="PF00884"/>
    </source>
</evidence>
<protein>
    <recommendedName>
        <fullName evidence="2">Sulfatase N-terminal domain-containing protein</fullName>
    </recommendedName>
</protein>
<dbReference type="InterPro" id="IPR000917">
    <property type="entry name" value="Sulfatase_N"/>
</dbReference>
<comment type="similarity">
    <text evidence="1">Belongs to the sulfatase family.</text>
</comment>
<feature type="domain" description="Sulfatase N-terminal" evidence="2">
    <location>
        <begin position="58"/>
        <end position="404"/>
    </location>
</feature>
<dbReference type="AlphaFoldDB" id="A0A382CSP2"/>
<proteinExistence type="inferred from homology"/>
<dbReference type="Pfam" id="PF00884">
    <property type="entry name" value="Sulfatase"/>
    <property type="match status" value="1"/>
</dbReference>
<dbReference type="Gene3D" id="3.40.720.10">
    <property type="entry name" value="Alkaline Phosphatase, subunit A"/>
    <property type="match status" value="1"/>
</dbReference>
<dbReference type="SUPFAM" id="SSF53649">
    <property type="entry name" value="Alkaline phosphatase-like"/>
    <property type="match status" value="1"/>
</dbReference>